<protein>
    <recommendedName>
        <fullName evidence="3">Type 4a pilus biogenesis protein PilO</fullName>
    </recommendedName>
</protein>
<dbReference type="Proteomes" id="UP001221208">
    <property type="component" value="Unassembled WGS sequence"/>
</dbReference>
<keyword evidence="2" id="KW-1185">Reference proteome</keyword>
<evidence type="ECO:0008006" key="3">
    <source>
        <dbReference type="Google" id="ProtNLM"/>
    </source>
</evidence>
<proteinExistence type="predicted"/>
<name>A0ABT5K0Z1_9BURK</name>
<dbReference type="EMBL" id="JAQQXR010000005">
    <property type="protein sequence ID" value="MDC8758643.1"/>
    <property type="molecule type" value="Genomic_DNA"/>
</dbReference>
<evidence type="ECO:0000313" key="2">
    <source>
        <dbReference type="Proteomes" id="UP001221208"/>
    </source>
</evidence>
<accession>A0ABT5K0Z1</accession>
<evidence type="ECO:0000313" key="1">
    <source>
        <dbReference type="EMBL" id="MDC8758643.1"/>
    </source>
</evidence>
<dbReference type="RefSeq" id="WP_273671357.1">
    <property type="nucleotide sequence ID" value="NZ_JAQQXR010000005.1"/>
</dbReference>
<gene>
    <name evidence="1" type="ORF">OIK44_13755</name>
</gene>
<sequence length="202" mass="21030">MAAIKTAAAMPAARAAGKLGPRLAWEARRLWRRSGWAGAAGAAGLALAALALQQTPQLEARQRALGAQLAAAGKAAAAPAPLAGAAGAAGGVAAFYAFLPAHDAIPEQLKELVGVAQKNGVTLAKAEYKAQSEQDAGFLRYQITLPVKAEYAGVQSFIVGALQTLPTLTLESVLFKREQIEAGEVEARIQFVLLVKQPEPRR</sequence>
<organism evidence="1 2">
    <name type="scientific">Janthinobacterium fluminis</name>
    <dbReference type="NCBI Taxonomy" id="2987524"/>
    <lineage>
        <taxon>Bacteria</taxon>
        <taxon>Pseudomonadati</taxon>
        <taxon>Pseudomonadota</taxon>
        <taxon>Betaproteobacteria</taxon>
        <taxon>Burkholderiales</taxon>
        <taxon>Oxalobacteraceae</taxon>
        <taxon>Janthinobacterium</taxon>
    </lineage>
</organism>
<comment type="caution">
    <text evidence="1">The sequence shown here is derived from an EMBL/GenBank/DDBJ whole genome shotgun (WGS) entry which is preliminary data.</text>
</comment>
<reference evidence="1 2" key="1">
    <citation type="submission" date="2022-10" db="EMBL/GenBank/DDBJ databases">
        <title>Janthinobacterium sp. hw3 Genome sequencing.</title>
        <authorList>
            <person name="Park S."/>
        </authorList>
    </citation>
    <scope>NUCLEOTIDE SEQUENCE [LARGE SCALE GENOMIC DNA]</scope>
    <source>
        <strain evidence="2">hw3</strain>
    </source>
</reference>